<comment type="subcellular location">
    <subcellularLocation>
        <location evidence="1">Secreted</location>
    </subcellularLocation>
</comment>
<dbReference type="EMBL" id="HF563610">
    <property type="protein sequence ID" value="CCP27785.1"/>
    <property type="molecule type" value="Genomic_DNA"/>
</dbReference>
<evidence type="ECO:0000259" key="10">
    <source>
        <dbReference type="SMART" id="SM00505"/>
    </source>
</evidence>
<evidence type="ECO:0000256" key="6">
    <source>
        <dbReference type="ARBA" id="ARBA00022729"/>
    </source>
</evidence>
<dbReference type="PANTHER" id="PTHR33147:SF101">
    <property type="entry name" value="DEFENSIN-LIKE PROTEIN 13"/>
    <property type="match status" value="1"/>
</dbReference>
<evidence type="ECO:0000256" key="8">
    <source>
        <dbReference type="ARBA" id="ARBA00023157"/>
    </source>
</evidence>
<keyword evidence="7" id="KW-0611">Plant defense</keyword>
<evidence type="ECO:0000256" key="3">
    <source>
        <dbReference type="ARBA" id="ARBA00022525"/>
    </source>
</evidence>
<dbReference type="SMART" id="SM00505">
    <property type="entry name" value="Knot1"/>
    <property type="match status" value="1"/>
</dbReference>
<comment type="similarity">
    <text evidence="2">Belongs to the DEFL family.</text>
</comment>
<name>L0S7C4_ARAHH</name>
<evidence type="ECO:0000256" key="2">
    <source>
        <dbReference type="ARBA" id="ARBA00006722"/>
    </source>
</evidence>
<keyword evidence="3" id="KW-0964">Secreted</keyword>
<dbReference type="PANTHER" id="PTHR33147">
    <property type="entry name" value="DEFENSIN-LIKE PROTEIN 1"/>
    <property type="match status" value="1"/>
</dbReference>
<dbReference type="InterPro" id="IPR003614">
    <property type="entry name" value="Knottins"/>
</dbReference>
<dbReference type="GO" id="GO:0050832">
    <property type="term" value="P:defense response to fungus"/>
    <property type="evidence" value="ECO:0007669"/>
    <property type="project" value="UniProtKB-KW"/>
</dbReference>
<protein>
    <submittedName>
        <fullName evidence="11">Defensin</fullName>
    </submittedName>
</protein>
<feature type="signal peptide" evidence="9">
    <location>
        <begin position="1"/>
        <end position="29"/>
    </location>
</feature>
<reference evidence="11" key="1">
    <citation type="submission" date="2012-11" db="EMBL/GenBank/DDBJ databases">
        <title>Comparative genomic and functional characterisation of Plant Defensins Type I between A. halleri and A. thaliana regarding their role in zinc tolerance.</title>
        <authorList>
            <person name="Alassimone J."/>
            <person name="Shahzad Z."/>
            <person name="Gosti F."/>
            <person name="Marques L."/>
            <person name="Fizames C."/>
            <person name="Gode C."/>
            <person name="Lacombe E."/>
            <person name="Berthomieu P."/>
            <person name="Saumitou-Laprade P."/>
            <person name="Le Martret B."/>
        </authorList>
    </citation>
    <scope>NUCLEOTIDE SEQUENCE</scope>
    <source>
        <tissue evidence="11">Leaves</tissue>
    </source>
</reference>
<keyword evidence="5" id="KW-0295">Fungicide</keyword>
<evidence type="ECO:0000256" key="1">
    <source>
        <dbReference type="ARBA" id="ARBA00004613"/>
    </source>
</evidence>
<keyword evidence="8" id="KW-1015">Disulfide bond</keyword>
<evidence type="ECO:0000256" key="4">
    <source>
        <dbReference type="ARBA" id="ARBA00022529"/>
    </source>
</evidence>
<evidence type="ECO:0000256" key="7">
    <source>
        <dbReference type="ARBA" id="ARBA00022821"/>
    </source>
</evidence>
<sequence>MAKSATIVTLFFAALVFFAALEAPTMVEAQKLCKRESTHWVGVCDSNNICKNTCVRLDKAQHGSCKYVFPAYKCICYFPC</sequence>
<evidence type="ECO:0000313" key="11">
    <source>
        <dbReference type="EMBL" id="CCP27785.1"/>
    </source>
</evidence>
<dbReference type="InterPro" id="IPR008176">
    <property type="entry name" value="Defensin_plant"/>
</dbReference>
<dbReference type="GO" id="GO:0031640">
    <property type="term" value="P:killing of cells of another organism"/>
    <property type="evidence" value="ECO:0007669"/>
    <property type="project" value="UniProtKB-KW"/>
</dbReference>
<dbReference type="InterPro" id="IPR036574">
    <property type="entry name" value="Scorpion_toxin-like_sf"/>
</dbReference>
<feature type="domain" description="Knottins-like" evidence="10">
    <location>
        <begin position="32"/>
        <end position="80"/>
    </location>
</feature>
<gene>
    <name evidence="11" type="primary">AhPDF1.8b</name>
</gene>
<accession>L0S7C4</accession>
<evidence type="ECO:0000256" key="5">
    <source>
        <dbReference type="ARBA" id="ARBA00022577"/>
    </source>
</evidence>
<keyword evidence="6 9" id="KW-0732">Signal</keyword>
<evidence type="ECO:0000256" key="9">
    <source>
        <dbReference type="SAM" id="SignalP"/>
    </source>
</evidence>
<dbReference type="SUPFAM" id="SSF57095">
    <property type="entry name" value="Scorpion toxin-like"/>
    <property type="match status" value="1"/>
</dbReference>
<dbReference type="GO" id="GO:0005576">
    <property type="term" value="C:extracellular region"/>
    <property type="evidence" value="ECO:0007669"/>
    <property type="project" value="UniProtKB-SubCell"/>
</dbReference>
<dbReference type="AlphaFoldDB" id="L0S7C4"/>
<feature type="chain" id="PRO_5003948051" evidence="9">
    <location>
        <begin position="30"/>
        <end position="80"/>
    </location>
</feature>
<keyword evidence="4" id="KW-0929">Antimicrobial</keyword>
<dbReference type="Gene3D" id="3.30.30.10">
    <property type="entry name" value="Knottin, scorpion toxin-like"/>
    <property type="match status" value="1"/>
</dbReference>
<dbReference type="PROSITE" id="PS00940">
    <property type="entry name" value="GAMMA_THIONIN"/>
    <property type="match status" value="1"/>
</dbReference>
<organism evidence="11">
    <name type="scientific">Arabidopsis halleri subsp. halleri</name>
    <name type="common">Arabis halleri</name>
    <dbReference type="NCBI Taxonomy" id="81971"/>
    <lineage>
        <taxon>Eukaryota</taxon>
        <taxon>Viridiplantae</taxon>
        <taxon>Streptophyta</taxon>
        <taxon>Embryophyta</taxon>
        <taxon>Tracheophyta</taxon>
        <taxon>Spermatophyta</taxon>
        <taxon>Magnoliopsida</taxon>
        <taxon>eudicotyledons</taxon>
        <taxon>Gunneridae</taxon>
        <taxon>Pentapetalae</taxon>
        <taxon>rosids</taxon>
        <taxon>malvids</taxon>
        <taxon>Brassicales</taxon>
        <taxon>Brassicaceae</taxon>
        <taxon>Camelineae</taxon>
        <taxon>Arabidopsis</taxon>
    </lineage>
</organism>
<proteinExistence type="inferred from homology"/>
<dbReference type="Pfam" id="PF00304">
    <property type="entry name" value="Gamma-thionin"/>
    <property type="match status" value="1"/>
</dbReference>